<dbReference type="SUPFAM" id="SSF101790">
    <property type="entry name" value="Aminomethyltransferase beta-barrel domain"/>
    <property type="match status" value="1"/>
</dbReference>
<protein>
    <recommendedName>
        <fullName evidence="2">GCVT N-terminal domain-containing protein</fullName>
    </recommendedName>
</protein>
<comment type="caution">
    <text evidence="3">The sequence shown here is derived from an EMBL/GenBank/DDBJ whole genome shotgun (WGS) entry which is preliminary data.</text>
</comment>
<dbReference type="InterPro" id="IPR029043">
    <property type="entry name" value="GcvT/YgfZ_C"/>
</dbReference>
<dbReference type="SUPFAM" id="SSF103025">
    <property type="entry name" value="Folate-binding domain"/>
    <property type="match status" value="1"/>
</dbReference>
<evidence type="ECO:0000313" key="3">
    <source>
        <dbReference type="EMBL" id="GIF23710.1"/>
    </source>
</evidence>
<dbReference type="PANTHER" id="PTHR43757:SF2">
    <property type="entry name" value="AMINOMETHYLTRANSFERASE, MITOCHONDRIAL"/>
    <property type="match status" value="1"/>
</dbReference>
<dbReference type="EMBL" id="BOMY01000041">
    <property type="protein sequence ID" value="GIF23710.1"/>
    <property type="molecule type" value="Genomic_DNA"/>
</dbReference>
<dbReference type="Gene3D" id="3.30.1360.120">
    <property type="entry name" value="Probable tRNA modification gtpase trme, domain 1"/>
    <property type="match status" value="1"/>
</dbReference>
<proteinExistence type="predicted"/>
<evidence type="ECO:0000313" key="4">
    <source>
        <dbReference type="Proteomes" id="UP000623608"/>
    </source>
</evidence>
<dbReference type="InterPro" id="IPR027266">
    <property type="entry name" value="TrmE/GcvT-like"/>
</dbReference>
<dbReference type="Pfam" id="PF01571">
    <property type="entry name" value="GCV_T"/>
    <property type="match status" value="1"/>
</dbReference>
<dbReference type="Proteomes" id="UP000623608">
    <property type="component" value="Unassembled WGS sequence"/>
</dbReference>
<feature type="domain" description="GCVT N-terminal" evidence="2">
    <location>
        <begin position="46"/>
        <end position="267"/>
    </location>
</feature>
<dbReference type="InterPro" id="IPR006222">
    <property type="entry name" value="GCVT_N"/>
</dbReference>
<sequence length="452" mass="48558">MTSGQQRAIYEQLLANRNAPFIQQRPAMFSPAAAAQDAANPAGTYGLFAQLMLPLHYTDWADETAAHVTSCYLGDWTPLNKILIRGPQALAFLSTLSPANLSDFALGQIKHHVQLDDNGFVASEGVLCRLGEEEFLYTAGSGDWLAWQFSKGTWNAEISDISPDRFIFGVQGPQSLHVLEKATGQSLRDIAFNHSRPAELDGIPLRVLRTGISGELGYELHGAAEHASTIWSAVAEAGAGFGLRLLGFGSQSVQHIEAGIATNGLDYMPAAGITPGAPTQFRHRPIGGSFVPAAFTDYFRKPGELGWGPRKAVPAHDFIGRDAFAADLAAAHAGELRTLAGLRWNDDDVTAVFASLFGASPAEQMQLPRFNGPAFDQILVDGQQAGVSTGRAMSINVHGTISLGVIAPRYATPGTEVTILWGRPGTPQREIRATVTTLPFKPDHRRTDVTHL</sequence>
<dbReference type="AlphaFoldDB" id="A0A919NRF2"/>
<name>A0A919NRF2_9ACTN</name>
<evidence type="ECO:0000259" key="2">
    <source>
        <dbReference type="Pfam" id="PF01571"/>
    </source>
</evidence>
<organism evidence="3 4">
    <name type="scientific">Paractinoplanes tereljensis</name>
    <dbReference type="NCBI Taxonomy" id="571912"/>
    <lineage>
        <taxon>Bacteria</taxon>
        <taxon>Bacillati</taxon>
        <taxon>Actinomycetota</taxon>
        <taxon>Actinomycetes</taxon>
        <taxon>Micromonosporales</taxon>
        <taxon>Micromonosporaceae</taxon>
        <taxon>Paractinoplanes</taxon>
    </lineage>
</organism>
<keyword evidence="4" id="KW-1185">Reference proteome</keyword>
<evidence type="ECO:0000256" key="1">
    <source>
        <dbReference type="PIRSR" id="PIRSR006487-1"/>
    </source>
</evidence>
<dbReference type="PANTHER" id="PTHR43757">
    <property type="entry name" value="AMINOMETHYLTRANSFERASE"/>
    <property type="match status" value="1"/>
</dbReference>
<reference evidence="3" key="1">
    <citation type="submission" date="2021-01" db="EMBL/GenBank/DDBJ databases">
        <title>Whole genome shotgun sequence of Actinoplanes tereljensis NBRC 105297.</title>
        <authorList>
            <person name="Komaki H."/>
            <person name="Tamura T."/>
        </authorList>
    </citation>
    <scope>NUCLEOTIDE SEQUENCE</scope>
    <source>
        <strain evidence="3">NBRC 105297</strain>
    </source>
</reference>
<dbReference type="RefSeq" id="WP_203811585.1">
    <property type="nucleotide sequence ID" value="NZ_BOMY01000041.1"/>
</dbReference>
<gene>
    <name evidence="3" type="ORF">Ate02nite_64400</name>
</gene>
<accession>A0A919NRF2</accession>
<dbReference type="InterPro" id="IPR028896">
    <property type="entry name" value="GcvT/YgfZ/DmdA"/>
</dbReference>
<dbReference type="PIRSF" id="PIRSF006487">
    <property type="entry name" value="GcvT"/>
    <property type="match status" value="1"/>
</dbReference>
<feature type="binding site" evidence="1">
    <location>
        <position position="219"/>
    </location>
    <ligand>
        <name>substrate</name>
    </ligand>
</feature>